<dbReference type="SUPFAM" id="SSF53098">
    <property type="entry name" value="Ribonuclease H-like"/>
    <property type="match status" value="1"/>
</dbReference>
<sequence length="259" mass="30225">IMEILECLNVALQGREQTISGLLASVQRTHDAIQKLRCDTSFERVLATTIHLVEKYELKEVTVPRQPNIPKRLQHGPTEQFHAKTVKEYYCPQYFQIMDIISTQLIQRFAQEGLLVYEKLEHYLLTGQASEVLPQYPEIEYHLLSAQITTLSSVYKYTSVSEVVDILRKMPARERCFFSQVQKIVRILLTIPASSCEAERSFSALRRLKTWLRSTMTQKRLNHVAICNIHRDIMDKLDIEAIAKEFAMCCDRRKKVFRF</sequence>
<dbReference type="InterPro" id="IPR052958">
    <property type="entry name" value="IFN-induced_PKR_regulator"/>
</dbReference>
<gene>
    <name evidence="2" type="ORF">PECUL_23A011484</name>
</gene>
<dbReference type="InterPro" id="IPR008906">
    <property type="entry name" value="HATC_C_dom"/>
</dbReference>
<dbReference type="InterPro" id="IPR012337">
    <property type="entry name" value="RNaseH-like_sf"/>
</dbReference>
<dbReference type="Pfam" id="PF05699">
    <property type="entry name" value="Dimer_Tnp_hAT"/>
    <property type="match status" value="1"/>
</dbReference>
<reference evidence="2" key="1">
    <citation type="submission" date="2022-03" db="EMBL/GenBank/DDBJ databases">
        <authorList>
            <person name="Alioto T."/>
            <person name="Alioto T."/>
            <person name="Gomez Garrido J."/>
        </authorList>
    </citation>
    <scope>NUCLEOTIDE SEQUENCE</scope>
</reference>
<evidence type="ECO:0000313" key="2">
    <source>
        <dbReference type="EMBL" id="CAH2276925.1"/>
    </source>
</evidence>
<organism evidence="2 3">
    <name type="scientific">Pelobates cultripes</name>
    <name type="common">Western spadefoot toad</name>
    <dbReference type="NCBI Taxonomy" id="61616"/>
    <lineage>
        <taxon>Eukaryota</taxon>
        <taxon>Metazoa</taxon>
        <taxon>Chordata</taxon>
        <taxon>Craniata</taxon>
        <taxon>Vertebrata</taxon>
        <taxon>Euteleostomi</taxon>
        <taxon>Amphibia</taxon>
        <taxon>Batrachia</taxon>
        <taxon>Anura</taxon>
        <taxon>Pelobatoidea</taxon>
        <taxon>Pelobatidae</taxon>
        <taxon>Pelobates</taxon>
    </lineage>
</organism>
<dbReference type="EMBL" id="OW240914">
    <property type="protein sequence ID" value="CAH2276925.1"/>
    <property type="molecule type" value="Genomic_DNA"/>
</dbReference>
<accession>A0AAD1W0N1</accession>
<protein>
    <submittedName>
        <fullName evidence="2">Zinc finger MYM-type 1-like</fullName>
    </submittedName>
</protein>
<keyword evidence="3" id="KW-1185">Reference proteome</keyword>
<dbReference type="AlphaFoldDB" id="A0AAD1W0N1"/>
<proteinExistence type="predicted"/>
<dbReference type="Proteomes" id="UP001295444">
    <property type="component" value="Chromosome 03"/>
</dbReference>
<dbReference type="GO" id="GO:0046983">
    <property type="term" value="F:protein dimerization activity"/>
    <property type="evidence" value="ECO:0007669"/>
    <property type="project" value="InterPro"/>
</dbReference>
<feature type="non-terminal residue" evidence="2">
    <location>
        <position position="1"/>
    </location>
</feature>
<dbReference type="PANTHER" id="PTHR46289:SF17">
    <property type="entry name" value="HAT C-TERMINAL DIMERISATION DOMAIN-CONTAINING PROTEIN"/>
    <property type="match status" value="1"/>
</dbReference>
<feature type="domain" description="HAT C-terminal dimerisation" evidence="1">
    <location>
        <begin position="173"/>
        <end position="232"/>
    </location>
</feature>
<dbReference type="PANTHER" id="PTHR46289">
    <property type="entry name" value="52 KDA REPRESSOR OF THE INHIBITOR OF THE PROTEIN KINASE-LIKE PROTEIN-RELATED"/>
    <property type="match status" value="1"/>
</dbReference>
<evidence type="ECO:0000259" key="1">
    <source>
        <dbReference type="Pfam" id="PF05699"/>
    </source>
</evidence>
<evidence type="ECO:0000313" key="3">
    <source>
        <dbReference type="Proteomes" id="UP001295444"/>
    </source>
</evidence>
<name>A0AAD1W0N1_PELCU</name>